<keyword evidence="1" id="KW-0732">Signal</keyword>
<dbReference type="RefSeq" id="WP_133314621.1">
    <property type="nucleotide sequence ID" value="NZ_SMTL01000001.1"/>
</dbReference>
<keyword evidence="3" id="KW-1185">Reference proteome</keyword>
<dbReference type="Proteomes" id="UP000295238">
    <property type="component" value="Unassembled WGS sequence"/>
</dbReference>
<dbReference type="AlphaFoldDB" id="A0A4R5UMQ1"/>
<proteinExistence type="predicted"/>
<organism evidence="2 3">
    <name type="scientific">Rhizobium deserti</name>
    <dbReference type="NCBI Taxonomy" id="2547961"/>
    <lineage>
        <taxon>Bacteria</taxon>
        <taxon>Pseudomonadati</taxon>
        <taxon>Pseudomonadota</taxon>
        <taxon>Alphaproteobacteria</taxon>
        <taxon>Hyphomicrobiales</taxon>
        <taxon>Rhizobiaceae</taxon>
        <taxon>Rhizobium/Agrobacterium group</taxon>
        <taxon>Rhizobium</taxon>
    </lineage>
</organism>
<gene>
    <name evidence="2" type="ORF">E2F50_03325</name>
</gene>
<evidence type="ECO:0000313" key="2">
    <source>
        <dbReference type="EMBL" id="TDK39172.1"/>
    </source>
</evidence>
<feature type="signal peptide" evidence="1">
    <location>
        <begin position="1"/>
        <end position="19"/>
    </location>
</feature>
<evidence type="ECO:0000313" key="3">
    <source>
        <dbReference type="Proteomes" id="UP000295238"/>
    </source>
</evidence>
<comment type="caution">
    <text evidence="2">The sequence shown here is derived from an EMBL/GenBank/DDBJ whole genome shotgun (WGS) entry which is preliminary data.</text>
</comment>
<sequence length="119" mass="12328">MRSVATVLCLGMATASANAAAFLDGAYGSKEGCIYARTGESSGADDFFLLNDDGITTSVSTCDFRGEAKKTATGFEILAECEADGEAGSLDTATLNRSSKGYTVTFPDGTKWGPLAKCR</sequence>
<protein>
    <submittedName>
        <fullName evidence="2">Uncharacterized protein</fullName>
    </submittedName>
</protein>
<dbReference type="OrthoDB" id="8420201at2"/>
<accession>A0A4R5UMQ1</accession>
<feature type="chain" id="PRO_5020387334" evidence="1">
    <location>
        <begin position="20"/>
        <end position="119"/>
    </location>
</feature>
<dbReference type="EMBL" id="SMTL01000001">
    <property type="protein sequence ID" value="TDK39172.1"/>
    <property type="molecule type" value="Genomic_DNA"/>
</dbReference>
<reference evidence="2 3" key="1">
    <citation type="submission" date="2019-03" db="EMBL/GenBank/DDBJ databases">
        <title>Rhizobium sp. nov., an bacterium isolated from biocrust in Mu Us Desert.</title>
        <authorList>
            <person name="Lixiong L."/>
        </authorList>
    </citation>
    <scope>NUCLEOTIDE SEQUENCE [LARGE SCALE GENOMIC DNA]</scope>
    <source>
        <strain evidence="2 3">SPY-1</strain>
    </source>
</reference>
<evidence type="ECO:0000256" key="1">
    <source>
        <dbReference type="SAM" id="SignalP"/>
    </source>
</evidence>
<name>A0A4R5UMQ1_9HYPH</name>